<keyword evidence="1" id="KW-1133">Transmembrane helix</keyword>
<dbReference type="WBParaSite" id="nRc.2.0.1.t01213-RA">
    <property type="protein sequence ID" value="nRc.2.0.1.t01213-RA"/>
    <property type="gene ID" value="nRc.2.0.1.g01213"/>
</dbReference>
<evidence type="ECO:0000313" key="2">
    <source>
        <dbReference type="Proteomes" id="UP000887565"/>
    </source>
</evidence>
<evidence type="ECO:0000256" key="1">
    <source>
        <dbReference type="SAM" id="Phobius"/>
    </source>
</evidence>
<feature type="transmembrane region" description="Helical" evidence="1">
    <location>
        <begin position="34"/>
        <end position="55"/>
    </location>
</feature>
<keyword evidence="1" id="KW-0812">Transmembrane</keyword>
<keyword evidence="1" id="KW-0472">Membrane</keyword>
<dbReference type="AlphaFoldDB" id="A0A915HHU9"/>
<protein>
    <submittedName>
        <fullName evidence="3">Uncharacterized protein</fullName>
    </submittedName>
</protein>
<reference evidence="3" key="1">
    <citation type="submission" date="2022-11" db="UniProtKB">
        <authorList>
            <consortium name="WormBaseParasite"/>
        </authorList>
    </citation>
    <scope>IDENTIFICATION</scope>
</reference>
<sequence length="61" mass="7095">MQCMMRTIISDRLFVPEHCDFGFSRLDTGVLCLLYNRLTILLICIYTQLCGFGTLRMISQE</sequence>
<accession>A0A915HHU9</accession>
<evidence type="ECO:0000313" key="3">
    <source>
        <dbReference type="WBParaSite" id="nRc.2.0.1.t01213-RA"/>
    </source>
</evidence>
<keyword evidence="2" id="KW-1185">Reference proteome</keyword>
<proteinExistence type="predicted"/>
<name>A0A915HHU9_ROMCU</name>
<dbReference type="Proteomes" id="UP000887565">
    <property type="component" value="Unplaced"/>
</dbReference>
<organism evidence="2 3">
    <name type="scientific">Romanomermis culicivorax</name>
    <name type="common">Nematode worm</name>
    <dbReference type="NCBI Taxonomy" id="13658"/>
    <lineage>
        <taxon>Eukaryota</taxon>
        <taxon>Metazoa</taxon>
        <taxon>Ecdysozoa</taxon>
        <taxon>Nematoda</taxon>
        <taxon>Enoplea</taxon>
        <taxon>Dorylaimia</taxon>
        <taxon>Mermithida</taxon>
        <taxon>Mermithoidea</taxon>
        <taxon>Mermithidae</taxon>
        <taxon>Romanomermis</taxon>
    </lineage>
</organism>